<sequence>MGLFDKIKNLKNLAKQEEPEEDIPVDPKAGVTPEMLDEPPEYTFLYALHACTRNKVDKIQDYLKFDPRYAQCRDWEENTLLHKAALYARPDILGLLLNYPVNLEACYQEQTPLHLAASTSGQWVKANKKDEDFSSHKKAQQETVRLLLEKGANINARNDKGETPLHVAVRLGNGELIALLLSKGAEIDALTQAPTEELSQHSGRSALLIAARHHRNPKLIQFLLKQNANPDLCDETPGYTALHYLAAAPAQIPEDPDKGLDAKQTQIENNLASAAKTLLAAKANPNLPAPKKKHYHPLHLAALNNHVALAEVLLAGGADVNTTADKDVTAMSLAARQGSLNMVDCLIRHGIDMVASHALFFAAKCKHGTHTMKMLLDKGVDINMPDENGVTALFAAVSINSFHNVKFLLDHGADPKLSPPGRTLSQYAFANWGAIEATPEEKRNAQAAEDARNIIEVLGGFDSIKKKPQIP</sequence>
<dbReference type="InterPro" id="IPR002110">
    <property type="entry name" value="Ankyrin_rpt"/>
</dbReference>
<dbReference type="RefSeq" id="WP_103921465.1">
    <property type="nucleotide sequence ID" value="NZ_FMSV02000542.1"/>
</dbReference>
<dbReference type="InterPro" id="IPR051616">
    <property type="entry name" value="Cul2-RING_E3_ligase_SR"/>
</dbReference>
<feature type="repeat" description="ANK" evidence="1">
    <location>
        <begin position="108"/>
        <end position="159"/>
    </location>
</feature>
<reference evidence="2 3" key="1">
    <citation type="submission" date="2016-10" db="EMBL/GenBank/DDBJ databases">
        <authorList>
            <person name="de Groot N.N."/>
        </authorList>
    </citation>
    <scope>NUCLEOTIDE SEQUENCE [LARGE SCALE GENOMIC DNA]</scope>
    <source>
        <strain evidence="2">MBHS1</strain>
    </source>
</reference>
<name>A0A1H6FET9_9GAMM</name>
<keyword evidence="2" id="KW-0808">Transferase</keyword>
<gene>
    <name evidence="2" type="primary">ankX_3</name>
    <name evidence="2" type="ORF">MBHS_03756</name>
</gene>
<feature type="repeat" description="ANK" evidence="1">
    <location>
        <begin position="160"/>
        <end position="192"/>
    </location>
</feature>
<dbReference type="PANTHER" id="PTHR46224">
    <property type="entry name" value="ANKYRIN REPEAT FAMILY PROTEIN"/>
    <property type="match status" value="1"/>
</dbReference>
<keyword evidence="1" id="KW-0040">ANK repeat</keyword>
<dbReference type="SMART" id="SM00248">
    <property type="entry name" value="ANK"/>
    <property type="match status" value="9"/>
</dbReference>
<dbReference type="EMBL" id="FMSV02000542">
    <property type="protein sequence ID" value="SEH07869.1"/>
    <property type="molecule type" value="Genomic_DNA"/>
</dbReference>
<dbReference type="SUPFAM" id="SSF48403">
    <property type="entry name" value="Ankyrin repeat"/>
    <property type="match status" value="1"/>
</dbReference>
<dbReference type="Pfam" id="PF13637">
    <property type="entry name" value="Ank_4"/>
    <property type="match status" value="1"/>
</dbReference>
<dbReference type="PANTHER" id="PTHR46224:SF64">
    <property type="entry name" value="IQ MOTIF AND ANKYRIN REPEAT DOMAIN-CONTAINING PROTEIN 1"/>
    <property type="match status" value="1"/>
</dbReference>
<dbReference type="GO" id="GO:0016740">
    <property type="term" value="F:transferase activity"/>
    <property type="evidence" value="ECO:0007669"/>
    <property type="project" value="UniProtKB-KW"/>
</dbReference>
<dbReference type="PROSITE" id="PS50297">
    <property type="entry name" value="ANK_REP_REGION"/>
    <property type="match status" value="3"/>
</dbReference>
<dbReference type="OrthoDB" id="5621598at2"/>
<dbReference type="PRINTS" id="PR01415">
    <property type="entry name" value="ANKYRIN"/>
</dbReference>
<dbReference type="Pfam" id="PF12796">
    <property type="entry name" value="Ank_2"/>
    <property type="match status" value="2"/>
</dbReference>
<accession>A0A1H6FET9</accession>
<evidence type="ECO:0000313" key="3">
    <source>
        <dbReference type="Proteomes" id="UP000236724"/>
    </source>
</evidence>
<protein>
    <submittedName>
        <fullName evidence="2">Phosphocholine transferase AnkX</fullName>
        <ecNumber evidence="2">2.7.1.-</ecNumber>
    </submittedName>
</protein>
<feature type="repeat" description="ANK" evidence="1">
    <location>
        <begin position="202"/>
        <end position="235"/>
    </location>
</feature>
<keyword evidence="3" id="KW-1185">Reference proteome</keyword>
<dbReference type="AlphaFoldDB" id="A0A1H6FET9"/>
<proteinExistence type="predicted"/>
<organism evidence="2 3">
    <name type="scientific">Candidatus Venteria ishoeyi</name>
    <dbReference type="NCBI Taxonomy" id="1899563"/>
    <lineage>
        <taxon>Bacteria</taxon>
        <taxon>Pseudomonadati</taxon>
        <taxon>Pseudomonadota</taxon>
        <taxon>Gammaproteobacteria</taxon>
        <taxon>Thiotrichales</taxon>
        <taxon>Thiotrichaceae</taxon>
        <taxon>Venteria</taxon>
    </lineage>
</organism>
<dbReference type="PROSITE" id="PS50088">
    <property type="entry name" value="ANK_REPEAT"/>
    <property type="match status" value="5"/>
</dbReference>
<dbReference type="Pfam" id="PF13606">
    <property type="entry name" value="Ank_3"/>
    <property type="match status" value="1"/>
</dbReference>
<dbReference type="EC" id="2.7.1.-" evidence="2"/>
<dbReference type="Gene3D" id="1.25.40.20">
    <property type="entry name" value="Ankyrin repeat-containing domain"/>
    <property type="match status" value="4"/>
</dbReference>
<feature type="repeat" description="ANK" evidence="1">
    <location>
        <begin position="388"/>
        <end position="420"/>
    </location>
</feature>
<dbReference type="Pfam" id="PF00023">
    <property type="entry name" value="Ank"/>
    <property type="match status" value="1"/>
</dbReference>
<dbReference type="Proteomes" id="UP000236724">
    <property type="component" value="Unassembled WGS sequence"/>
</dbReference>
<feature type="repeat" description="ANK" evidence="1">
    <location>
        <begin position="293"/>
        <end position="325"/>
    </location>
</feature>
<dbReference type="InterPro" id="IPR036770">
    <property type="entry name" value="Ankyrin_rpt-contain_sf"/>
</dbReference>
<evidence type="ECO:0000256" key="1">
    <source>
        <dbReference type="PROSITE-ProRule" id="PRU00023"/>
    </source>
</evidence>
<evidence type="ECO:0000313" key="2">
    <source>
        <dbReference type="EMBL" id="SEH07869.1"/>
    </source>
</evidence>